<dbReference type="PROSITE" id="PS50088">
    <property type="entry name" value="ANK_REPEAT"/>
    <property type="match status" value="2"/>
</dbReference>
<dbReference type="PANTHER" id="PTHR47143:SF1">
    <property type="entry name" value="ION_TRANS DOMAIN-CONTAINING PROTEIN"/>
    <property type="match status" value="1"/>
</dbReference>
<feature type="transmembrane region" description="Helical" evidence="14">
    <location>
        <begin position="441"/>
        <end position="465"/>
    </location>
</feature>
<dbReference type="GO" id="GO:0005216">
    <property type="term" value="F:monoatomic ion channel activity"/>
    <property type="evidence" value="ECO:0007669"/>
    <property type="project" value="InterPro"/>
</dbReference>
<comment type="subcellular location">
    <subcellularLocation>
        <location evidence="1">Membrane</location>
        <topology evidence="1">Multi-pass membrane protein</topology>
    </subcellularLocation>
</comment>
<feature type="transmembrane region" description="Helical" evidence="14">
    <location>
        <begin position="402"/>
        <end position="420"/>
    </location>
</feature>
<evidence type="ECO:0000256" key="3">
    <source>
        <dbReference type="ARBA" id="ARBA00022606"/>
    </source>
</evidence>
<keyword evidence="10" id="KW-0325">Glycoprotein</keyword>
<evidence type="ECO:0000256" key="1">
    <source>
        <dbReference type="ARBA" id="ARBA00004141"/>
    </source>
</evidence>
<feature type="region of interest" description="Disordered" evidence="13">
    <location>
        <begin position="207"/>
        <end position="230"/>
    </location>
</feature>
<organism evidence="16 17">
    <name type="scientific">Folsomia candida</name>
    <name type="common">Springtail</name>
    <dbReference type="NCBI Taxonomy" id="158441"/>
    <lineage>
        <taxon>Eukaryota</taxon>
        <taxon>Metazoa</taxon>
        <taxon>Ecdysozoa</taxon>
        <taxon>Arthropoda</taxon>
        <taxon>Hexapoda</taxon>
        <taxon>Collembola</taxon>
        <taxon>Entomobryomorpha</taxon>
        <taxon>Isotomoidea</taxon>
        <taxon>Isotomidae</taxon>
        <taxon>Proisotominae</taxon>
        <taxon>Folsomia</taxon>
    </lineage>
</organism>
<feature type="transmembrane region" description="Helical" evidence="14">
    <location>
        <begin position="368"/>
        <end position="390"/>
    </location>
</feature>
<evidence type="ECO:0000256" key="2">
    <source>
        <dbReference type="ARBA" id="ARBA00022448"/>
    </source>
</evidence>
<evidence type="ECO:0000313" key="17">
    <source>
        <dbReference type="Proteomes" id="UP000198287"/>
    </source>
</evidence>
<feature type="transmembrane region" description="Helical" evidence="14">
    <location>
        <begin position="272"/>
        <end position="297"/>
    </location>
</feature>
<evidence type="ECO:0000256" key="12">
    <source>
        <dbReference type="PROSITE-ProRule" id="PRU00023"/>
    </source>
</evidence>
<protein>
    <submittedName>
        <fullName evidence="16">Transient receptor potential channel pyrexia</fullName>
    </submittedName>
</protein>
<evidence type="ECO:0000256" key="13">
    <source>
        <dbReference type="SAM" id="MobiDB-lite"/>
    </source>
</evidence>
<keyword evidence="4 14" id="KW-0812">Transmembrane</keyword>
<dbReference type="PROSITE" id="PS50297">
    <property type="entry name" value="ANK_REP_REGION"/>
    <property type="match status" value="1"/>
</dbReference>
<dbReference type="Pfam" id="PF12796">
    <property type="entry name" value="Ank_2"/>
    <property type="match status" value="1"/>
</dbReference>
<feature type="repeat" description="ANK" evidence="12">
    <location>
        <begin position="80"/>
        <end position="122"/>
    </location>
</feature>
<evidence type="ECO:0000256" key="9">
    <source>
        <dbReference type="ARBA" id="ARBA00023136"/>
    </source>
</evidence>
<dbReference type="Pfam" id="PF00520">
    <property type="entry name" value="Ion_trans"/>
    <property type="match status" value="1"/>
</dbReference>
<feature type="transmembrane region" description="Helical" evidence="14">
    <location>
        <begin position="338"/>
        <end position="356"/>
    </location>
</feature>
<dbReference type="InterPro" id="IPR036770">
    <property type="entry name" value="Ankyrin_rpt-contain_sf"/>
</dbReference>
<dbReference type="InterPro" id="IPR002110">
    <property type="entry name" value="Ankyrin_rpt"/>
</dbReference>
<keyword evidence="7 12" id="KW-0040">ANK repeat</keyword>
<name>A0A226EFW2_FOLCA</name>
<feature type="domain" description="Ion transport" evidence="15">
    <location>
        <begin position="344"/>
        <end position="545"/>
    </location>
</feature>
<keyword evidence="9 14" id="KW-0472">Membrane</keyword>
<comment type="caution">
    <text evidence="16">The sequence shown here is derived from an EMBL/GenBank/DDBJ whole genome shotgun (WGS) entry which is preliminary data.</text>
</comment>
<dbReference type="InterPro" id="IPR052076">
    <property type="entry name" value="TRP_cation_channel"/>
</dbReference>
<dbReference type="EMBL" id="LNIX01000004">
    <property type="protein sequence ID" value="OXA56289.1"/>
    <property type="molecule type" value="Genomic_DNA"/>
</dbReference>
<evidence type="ECO:0000256" key="10">
    <source>
        <dbReference type="ARBA" id="ARBA00023180"/>
    </source>
</evidence>
<dbReference type="STRING" id="158441.A0A226EFW2"/>
<keyword evidence="16" id="KW-0675">Receptor</keyword>
<dbReference type="GO" id="GO:0034703">
    <property type="term" value="C:cation channel complex"/>
    <property type="evidence" value="ECO:0007669"/>
    <property type="project" value="UniProtKB-ARBA"/>
</dbReference>
<dbReference type="SMART" id="SM00248">
    <property type="entry name" value="ANK"/>
    <property type="match status" value="3"/>
</dbReference>
<proteinExistence type="predicted"/>
<keyword evidence="2" id="KW-0813">Transport</keyword>
<dbReference type="SUPFAM" id="SSF48403">
    <property type="entry name" value="Ankyrin repeat"/>
    <property type="match status" value="1"/>
</dbReference>
<evidence type="ECO:0000256" key="14">
    <source>
        <dbReference type="SAM" id="Phobius"/>
    </source>
</evidence>
<evidence type="ECO:0000256" key="5">
    <source>
        <dbReference type="ARBA" id="ARBA00022737"/>
    </source>
</evidence>
<evidence type="ECO:0000259" key="15">
    <source>
        <dbReference type="Pfam" id="PF00520"/>
    </source>
</evidence>
<evidence type="ECO:0000313" key="16">
    <source>
        <dbReference type="EMBL" id="OXA56289.1"/>
    </source>
</evidence>
<feature type="compositionally biased region" description="Polar residues" evidence="13">
    <location>
        <begin position="207"/>
        <end position="217"/>
    </location>
</feature>
<feature type="transmembrane region" description="Helical" evidence="14">
    <location>
        <begin position="513"/>
        <end position="535"/>
    </location>
</feature>
<dbReference type="OMA" id="REPIFTH"/>
<feature type="compositionally biased region" description="Low complexity" evidence="13">
    <location>
        <begin position="654"/>
        <end position="675"/>
    </location>
</feature>
<keyword evidence="6 14" id="KW-1133">Transmembrane helix</keyword>
<dbReference type="Gene3D" id="1.10.287.70">
    <property type="match status" value="1"/>
</dbReference>
<evidence type="ECO:0000256" key="7">
    <source>
        <dbReference type="ARBA" id="ARBA00023043"/>
    </source>
</evidence>
<evidence type="ECO:0000256" key="11">
    <source>
        <dbReference type="ARBA" id="ARBA00023303"/>
    </source>
</evidence>
<evidence type="ECO:0000256" key="6">
    <source>
        <dbReference type="ARBA" id="ARBA00022989"/>
    </source>
</evidence>
<feature type="region of interest" description="Disordered" evidence="13">
    <location>
        <begin position="648"/>
        <end position="698"/>
    </location>
</feature>
<dbReference type="OrthoDB" id="7464126at2759"/>
<keyword evidence="11" id="KW-0407">Ion channel</keyword>
<reference evidence="16 17" key="1">
    <citation type="submission" date="2015-12" db="EMBL/GenBank/DDBJ databases">
        <title>The genome of Folsomia candida.</title>
        <authorList>
            <person name="Faddeeva A."/>
            <person name="Derks M.F."/>
            <person name="Anvar Y."/>
            <person name="Smit S."/>
            <person name="Van Straalen N."/>
            <person name="Roelofs D."/>
        </authorList>
    </citation>
    <scope>NUCLEOTIDE SEQUENCE [LARGE SCALE GENOMIC DNA]</scope>
    <source>
        <strain evidence="16 17">VU population</strain>
        <tissue evidence="16">Whole body</tissue>
    </source>
</reference>
<gene>
    <name evidence="16" type="ORF">Fcan01_09325</name>
</gene>
<accession>A0A226EFW2</accession>
<feature type="compositionally biased region" description="Basic and acidic residues" evidence="13">
    <location>
        <begin position="218"/>
        <end position="230"/>
    </location>
</feature>
<dbReference type="Proteomes" id="UP000198287">
    <property type="component" value="Unassembled WGS sequence"/>
</dbReference>
<dbReference type="InterPro" id="IPR005821">
    <property type="entry name" value="Ion_trans_dom"/>
</dbReference>
<evidence type="ECO:0000256" key="8">
    <source>
        <dbReference type="ARBA" id="ARBA00023065"/>
    </source>
</evidence>
<sequence>MSQEMSLMELTPRGSRDLGNNHQYRKKNHVAPIMGGSHDKSRDHHHATSHLLLEAARNGSPHELEALLRDGVNPNVVDGEGRSPLHLVLATGCTCDVCVRDAEACLVLLLSSNGVDVNLQDEVGNTGLHIAIDNQLSKCAQMLISYGADVSLRNDQGENVVQLMAKKMPQCLLHLLNESIYIDQYDPHHEKCVVKMDLGPLLGHSSFSRSPKLSSTTVDKDRPKKKSTKNEDGEMTLLVGLLESQRVSREPIFTHPLVQVLLHFKWKRVRSVFWTSFIVYMLWVILYTSYVLQVYVFSCPCQMFKRPSTLRTNKGPTQDGHEFGNDTPDNLTRCEIETGLSLKVILIIVSTFLLLLTELGRLIITPRVYVSSWLNLGHWTLIGCVFATTIPNLQAQTSISNLQYQVAAFTVFFAWVLVLPQIGRLPSLAKYVEIFGHVVKCFGSFILTFASLFMGFALGFSILFFGDDMSPFANFFHSTVKVLVMMVGEVDYMTTFYDDNNNAQYQQPVMGHLLYATFVILVCIILMNLFVGLTVSDIQMLERKAEFSRTCRLIAEIFQFESVILSKRMPKIIRKFLKRLFLLNESTHSFRPNDPKDSTLPGPLSHDVLVLAENSFRKARSQRCFRGTNNHHHHMEPELVEIQTYFPSMDKQPQHGSPPHSTTSSSSPSSQSSSPLETNSLDLDVNQAHSRGPFRPWASCMDHTNYHA</sequence>
<keyword evidence="17" id="KW-1185">Reference proteome</keyword>
<dbReference type="AlphaFoldDB" id="A0A226EFW2"/>
<evidence type="ECO:0000256" key="4">
    <source>
        <dbReference type="ARBA" id="ARBA00022692"/>
    </source>
</evidence>
<feature type="region of interest" description="Disordered" evidence="13">
    <location>
        <begin position="1"/>
        <end position="22"/>
    </location>
</feature>
<keyword evidence="5" id="KW-0677">Repeat</keyword>
<feature type="repeat" description="ANK" evidence="12">
    <location>
        <begin position="123"/>
        <end position="155"/>
    </location>
</feature>
<keyword evidence="8" id="KW-0406">Ion transport</keyword>
<dbReference type="PANTHER" id="PTHR47143">
    <property type="entry name" value="TRANSIENT RECEPTOR POTENTIAL CATION CHANNEL PROTEIN PAINLESS"/>
    <property type="match status" value="1"/>
</dbReference>
<dbReference type="Gene3D" id="1.25.40.20">
    <property type="entry name" value="Ankyrin repeat-containing domain"/>
    <property type="match status" value="1"/>
</dbReference>
<keyword evidence="3" id="KW-0716">Sensory transduction</keyword>